<name>A0ABM8RL78_9BACT</name>
<proteinExistence type="predicted"/>
<sequence length="78" mass="8599">MGTMSADSGDAGQREALEAKFRLWRAAHKTPSTVLDAHREVLLERVSQSMTFEGEPVAVSRLKTLLEQSGPWSKTPDT</sequence>
<reference evidence="1 2" key="1">
    <citation type="submission" date="2021-02" db="EMBL/GenBank/DDBJ databases">
        <authorList>
            <person name="Han P."/>
        </authorList>
    </citation>
    <scope>NUCLEOTIDE SEQUENCE [LARGE SCALE GENOMIC DNA]</scope>
    <source>
        <strain evidence="1">Candidatus Nitrospira sp. ZN2</strain>
    </source>
</reference>
<dbReference type="Proteomes" id="UP000675880">
    <property type="component" value="Unassembled WGS sequence"/>
</dbReference>
<dbReference type="EMBL" id="CAJNBJ010000016">
    <property type="protein sequence ID" value="CAE6759382.1"/>
    <property type="molecule type" value="Genomic_DNA"/>
</dbReference>
<evidence type="ECO:0000313" key="1">
    <source>
        <dbReference type="EMBL" id="CAE6759382.1"/>
    </source>
</evidence>
<comment type="caution">
    <text evidence="1">The sequence shown here is derived from an EMBL/GenBank/DDBJ whole genome shotgun (WGS) entry which is preliminary data.</text>
</comment>
<protein>
    <submittedName>
        <fullName evidence="1">Uncharacterized protein</fullName>
    </submittedName>
</protein>
<accession>A0ABM8RL78</accession>
<evidence type="ECO:0000313" key="2">
    <source>
        <dbReference type="Proteomes" id="UP000675880"/>
    </source>
</evidence>
<keyword evidence="2" id="KW-1185">Reference proteome</keyword>
<organism evidence="1 2">
    <name type="scientific">Nitrospira defluvii</name>
    <dbReference type="NCBI Taxonomy" id="330214"/>
    <lineage>
        <taxon>Bacteria</taxon>
        <taxon>Pseudomonadati</taxon>
        <taxon>Nitrospirota</taxon>
        <taxon>Nitrospiria</taxon>
        <taxon>Nitrospirales</taxon>
        <taxon>Nitrospiraceae</taxon>
        <taxon>Nitrospira</taxon>
    </lineage>
</organism>
<gene>
    <name evidence="1" type="ORF">NSPZN2_30566</name>
</gene>